<evidence type="ECO:0000256" key="5">
    <source>
        <dbReference type="ARBA" id="ARBA00022729"/>
    </source>
</evidence>
<evidence type="ECO:0000256" key="6">
    <source>
        <dbReference type="ARBA" id="ARBA00023139"/>
    </source>
</evidence>
<keyword evidence="7" id="KW-0449">Lipoprotein</keyword>
<reference evidence="10 11" key="1">
    <citation type="journal article" date="2014" name="Antonie Van Leeuwenhoek">
        <title>Oenococcus alcoholitolerans sp. nov., a lactic acid bacteria isolated from cachaca and ethanol fermentation processes.</title>
        <authorList>
            <person name="Badotti F."/>
            <person name="Moreira A.P."/>
            <person name="Tonon L.A."/>
            <person name="de Lucena B.T."/>
            <person name="Gomes Fde C."/>
            <person name="Kruger R."/>
            <person name="Thompson C.C."/>
            <person name="de Morais M.A.Jr."/>
            <person name="Rosa C.A."/>
            <person name="Thompson F.L."/>
        </authorList>
    </citation>
    <scope>NUCLEOTIDE SEQUENCE [LARGE SCALE GENOMIC DNA]</scope>
    <source>
        <strain evidence="10 11">UFRJ-M7.2.18</strain>
    </source>
</reference>
<dbReference type="Gene3D" id="3.40.190.10">
    <property type="entry name" value="Periplasmic binding protein-like II"/>
    <property type="match status" value="2"/>
</dbReference>
<dbReference type="InterPro" id="IPR024370">
    <property type="entry name" value="PBP_domain"/>
</dbReference>
<feature type="non-terminal residue" evidence="10">
    <location>
        <position position="193"/>
    </location>
</feature>
<organism evidence="10 11">
    <name type="scientific">Oenococcus alcoholitolerans</name>
    <dbReference type="NCBI Taxonomy" id="931074"/>
    <lineage>
        <taxon>Bacteria</taxon>
        <taxon>Bacillati</taxon>
        <taxon>Bacillota</taxon>
        <taxon>Bacilli</taxon>
        <taxon>Lactobacillales</taxon>
        <taxon>Lactobacillaceae</taxon>
        <taxon>Oenococcus</taxon>
    </lineage>
</organism>
<keyword evidence="4" id="KW-0592">Phosphate transport</keyword>
<keyword evidence="5 8" id="KW-0732">Signal</keyword>
<sequence>MRKWLVGLLAVAAISGASLTSTNLGTSASAASKSSMTGKVLAVGSTALQPLAEQVGQRFNSAYPSVQVTIQGGGSGAGLTQVQAGSVQIGNSDVFAEEKSGIDAKSLSDHRVAVVGIAPVVNSDVSVRNLTRKQLRGIFTGKYTNWNQVGGRNEKIVIINRASGSGTRAVFESAILNGASAVNAQEQDSNGTV</sequence>
<dbReference type="Proteomes" id="UP000030023">
    <property type="component" value="Unassembled WGS sequence"/>
</dbReference>
<evidence type="ECO:0000259" key="9">
    <source>
        <dbReference type="Pfam" id="PF12849"/>
    </source>
</evidence>
<feature type="domain" description="PBP" evidence="9">
    <location>
        <begin position="33"/>
        <end position="182"/>
    </location>
</feature>
<comment type="subcellular location">
    <subcellularLocation>
        <location evidence="2">Cell membrane</location>
        <topology evidence="2">Lipid-anchor</topology>
    </subcellularLocation>
</comment>
<comment type="function">
    <text evidence="1">Part of the ABC transporter complex PstSACB involved in phosphate import.</text>
</comment>
<name>A0ABR4XR22_9LACO</name>
<evidence type="ECO:0000256" key="1">
    <source>
        <dbReference type="ARBA" id="ARBA00002841"/>
    </source>
</evidence>
<protein>
    <submittedName>
        <fullName evidence="10">Phosphate ABC transporter substrate-binding protein</fullName>
    </submittedName>
</protein>
<evidence type="ECO:0000256" key="8">
    <source>
        <dbReference type="SAM" id="SignalP"/>
    </source>
</evidence>
<accession>A0ABR4XR22</accession>
<evidence type="ECO:0000313" key="10">
    <source>
        <dbReference type="EMBL" id="KGO31611.1"/>
    </source>
</evidence>
<evidence type="ECO:0000256" key="3">
    <source>
        <dbReference type="ARBA" id="ARBA00011529"/>
    </source>
</evidence>
<comment type="subunit">
    <text evidence="3">The complex is composed of two ATP-binding proteins (PstB), two transmembrane proteins (PstC and PstA) and a solute-binding protein (PstS).</text>
</comment>
<dbReference type="PANTHER" id="PTHR30570:SF4">
    <property type="entry name" value="PHOSPHATE-BINDING PROTEIN PSTS 1"/>
    <property type="match status" value="1"/>
</dbReference>
<evidence type="ECO:0000256" key="7">
    <source>
        <dbReference type="ARBA" id="ARBA00023288"/>
    </source>
</evidence>
<evidence type="ECO:0000256" key="4">
    <source>
        <dbReference type="ARBA" id="ARBA00022592"/>
    </source>
</evidence>
<feature type="signal peptide" evidence="8">
    <location>
        <begin position="1"/>
        <end position="20"/>
    </location>
</feature>
<comment type="caution">
    <text evidence="10">The sequence shown here is derived from an EMBL/GenBank/DDBJ whole genome shotgun (WGS) entry which is preliminary data.</text>
</comment>
<evidence type="ECO:0000313" key="11">
    <source>
        <dbReference type="Proteomes" id="UP000030023"/>
    </source>
</evidence>
<proteinExistence type="predicted"/>
<feature type="chain" id="PRO_5046185776" evidence="8">
    <location>
        <begin position="21"/>
        <end position="193"/>
    </location>
</feature>
<keyword evidence="4" id="KW-0813">Transport</keyword>
<keyword evidence="6" id="KW-0564">Palmitate</keyword>
<keyword evidence="11" id="KW-1185">Reference proteome</keyword>
<dbReference type="EMBL" id="AXCV01000285">
    <property type="protein sequence ID" value="KGO31611.1"/>
    <property type="molecule type" value="Genomic_DNA"/>
</dbReference>
<evidence type="ECO:0000256" key="2">
    <source>
        <dbReference type="ARBA" id="ARBA00004193"/>
    </source>
</evidence>
<dbReference type="PANTHER" id="PTHR30570">
    <property type="entry name" value="PERIPLASMIC PHOSPHATE BINDING COMPONENT OF PHOSPHATE ABC TRANSPORTER"/>
    <property type="match status" value="1"/>
</dbReference>
<dbReference type="InterPro" id="IPR050811">
    <property type="entry name" value="Phosphate_ABC_transporter"/>
</dbReference>
<gene>
    <name evidence="10" type="ORF">Q757_06175</name>
</gene>
<dbReference type="SUPFAM" id="SSF53850">
    <property type="entry name" value="Periplasmic binding protein-like II"/>
    <property type="match status" value="1"/>
</dbReference>
<dbReference type="Pfam" id="PF12849">
    <property type="entry name" value="PBP_like_2"/>
    <property type="match status" value="1"/>
</dbReference>